<organism evidence="1 2">
    <name type="scientific">Entomospira entomophila</name>
    <dbReference type="NCBI Taxonomy" id="2719988"/>
    <lineage>
        <taxon>Bacteria</taxon>
        <taxon>Pseudomonadati</taxon>
        <taxon>Spirochaetota</taxon>
        <taxon>Spirochaetia</taxon>
        <taxon>Spirochaetales</taxon>
        <taxon>Spirochaetaceae</taxon>
        <taxon>Entomospira</taxon>
    </lineage>
</organism>
<protein>
    <submittedName>
        <fullName evidence="1">Uncharacterized protein</fullName>
    </submittedName>
</protein>
<keyword evidence="2" id="KW-1185">Reference proteome</keyword>
<proteinExistence type="predicted"/>
<dbReference type="RefSeq" id="WP_167700894.1">
    <property type="nucleotide sequence ID" value="NZ_CP118175.1"/>
</dbReference>
<dbReference type="AlphaFoldDB" id="A0A968GCV7"/>
<sequence>MMIHAKVKRLVRKYLENRGFYLYKIPSSCDKSLLSDPDLQNAASQIITSQLYTQGTLRSHKEKIAVDRDGNPIPWMTYPFIDYSKTIDLSDKVIFEYGAGNGTLYWAKRCKKIYSVENDANWYQRMISLKPENSTIYLETDQKLYAKSIEKPGCRFDMIIVDGGCCRGDAIIEAVRHLSDGGMIVLDNANRFMNIHRFLFSQGFVRFSFEGLTPSALHGNSTSLFLYLPKFPFKQQVMIETMVPDYPGTSDISAEQMRAFGLEPYPNEYDNQ</sequence>
<dbReference type="InterPro" id="IPR029063">
    <property type="entry name" value="SAM-dependent_MTases_sf"/>
</dbReference>
<reference evidence="1 2" key="1">
    <citation type="submission" date="2020-03" db="EMBL/GenBank/DDBJ databases">
        <title>Spirochaetal bacteria isolated from arthropods constitute a novel genus Entomospira genus novum within the order Spirochaetales.</title>
        <authorList>
            <person name="Grana-Miraglia L."/>
            <person name="Sikutova S."/>
            <person name="Fingerle V."/>
            <person name="Sing A."/>
            <person name="Castillo-Ramirez S."/>
            <person name="Margos G."/>
            <person name="Rudolf I."/>
        </authorList>
    </citation>
    <scope>NUCLEOTIDE SEQUENCE [LARGE SCALE GENOMIC DNA]</scope>
    <source>
        <strain evidence="1 2">BR193</strain>
    </source>
</reference>
<dbReference type="EMBL" id="JAATLJ010000002">
    <property type="protein sequence ID" value="NIZ41273.1"/>
    <property type="molecule type" value="Genomic_DNA"/>
</dbReference>
<comment type="caution">
    <text evidence="1">The sequence shown here is derived from an EMBL/GenBank/DDBJ whole genome shotgun (WGS) entry which is preliminary data.</text>
</comment>
<evidence type="ECO:0000313" key="2">
    <source>
        <dbReference type="Proteomes" id="UP000711995"/>
    </source>
</evidence>
<dbReference type="SUPFAM" id="SSF53335">
    <property type="entry name" value="S-adenosyl-L-methionine-dependent methyltransferases"/>
    <property type="match status" value="1"/>
</dbReference>
<gene>
    <name evidence="1" type="ORF">HCT14_07125</name>
</gene>
<dbReference type="Gene3D" id="3.40.50.150">
    <property type="entry name" value="Vaccinia Virus protein VP39"/>
    <property type="match status" value="1"/>
</dbReference>
<accession>A0A968GCV7</accession>
<dbReference type="Proteomes" id="UP000711995">
    <property type="component" value="Unassembled WGS sequence"/>
</dbReference>
<evidence type="ECO:0000313" key="1">
    <source>
        <dbReference type="EMBL" id="NIZ41273.1"/>
    </source>
</evidence>
<name>A0A968GCV7_9SPIO</name>